<organism evidence="1 2">
    <name type="scientific">Campylobacter rectus RM3267</name>
    <dbReference type="NCBI Taxonomy" id="553218"/>
    <lineage>
        <taxon>Bacteria</taxon>
        <taxon>Pseudomonadati</taxon>
        <taxon>Campylobacterota</taxon>
        <taxon>Epsilonproteobacteria</taxon>
        <taxon>Campylobacterales</taxon>
        <taxon>Campylobacteraceae</taxon>
        <taxon>Campylobacter</taxon>
    </lineage>
</organism>
<gene>
    <name evidence="1" type="ORF">CAMRE0001_2128</name>
</gene>
<accession>B9D4D2</accession>
<comment type="caution">
    <text evidence="1">The sequence shown here is derived from an EMBL/GenBank/DDBJ whole genome shotgun (WGS) entry which is preliminary data.</text>
</comment>
<dbReference type="STRING" id="553218.CAMRE0001_2128"/>
<keyword evidence="2" id="KW-1185">Reference proteome</keyword>
<reference evidence="1 2" key="1">
    <citation type="submission" date="2008-08" db="EMBL/GenBank/DDBJ databases">
        <authorList>
            <person name="Madupu R."/>
            <person name="Durkin A.S."/>
            <person name="Torralba M."/>
            <person name="Methe B."/>
            <person name="Sutton G.G."/>
            <person name="Strausberg R.L."/>
            <person name="Nelson K.E."/>
        </authorList>
    </citation>
    <scope>NUCLEOTIDE SEQUENCE [LARGE SCALE GENOMIC DNA]</scope>
    <source>
        <strain evidence="1 2">RM3267</strain>
    </source>
</reference>
<dbReference type="EMBL" id="ACFU01000026">
    <property type="protein sequence ID" value="EEF13156.1"/>
    <property type="molecule type" value="Genomic_DNA"/>
</dbReference>
<dbReference type="Proteomes" id="UP000003082">
    <property type="component" value="Unassembled WGS sequence"/>
</dbReference>
<protein>
    <submittedName>
        <fullName evidence="1">Uncharacterized protein</fullName>
    </submittedName>
</protein>
<dbReference type="AlphaFoldDB" id="B9D4D2"/>
<name>B9D4D2_CAMRE</name>
<proteinExistence type="predicted"/>
<evidence type="ECO:0000313" key="2">
    <source>
        <dbReference type="Proteomes" id="UP000003082"/>
    </source>
</evidence>
<evidence type="ECO:0000313" key="1">
    <source>
        <dbReference type="EMBL" id="EEF13156.1"/>
    </source>
</evidence>
<sequence>MAFLRFFVLFAKFELHSKLYKTSNLAWNVKFTPQTARSKQRRI</sequence>